<name>A0A8J2JLH9_9HEXA</name>
<dbReference type="EMBL" id="CAJVCH010087957">
    <property type="protein sequence ID" value="CAG7722261.1"/>
    <property type="molecule type" value="Genomic_DNA"/>
</dbReference>
<sequence length="10" mass="1283">QFRKRAMECN</sequence>
<dbReference type="Proteomes" id="UP000708208">
    <property type="component" value="Unassembled WGS sequence"/>
</dbReference>
<evidence type="ECO:0000313" key="1">
    <source>
        <dbReference type="EMBL" id="CAG7722261.1"/>
    </source>
</evidence>
<comment type="caution">
    <text evidence="1">The sequence shown here is derived from an EMBL/GenBank/DDBJ whole genome shotgun (WGS) entry which is preliminary data.</text>
</comment>
<proteinExistence type="predicted"/>
<gene>
    <name evidence="1" type="ORF">AFUS01_LOCUS11418</name>
</gene>
<accession>A0A8J2JLH9</accession>
<protein>
    <submittedName>
        <fullName evidence="1">Uncharacterized protein</fullName>
    </submittedName>
</protein>
<evidence type="ECO:0000313" key="2">
    <source>
        <dbReference type="Proteomes" id="UP000708208"/>
    </source>
</evidence>
<reference evidence="1" key="1">
    <citation type="submission" date="2021-06" db="EMBL/GenBank/DDBJ databases">
        <authorList>
            <person name="Hodson N. C."/>
            <person name="Mongue J. A."/>
            <person name="Jaron S. K."/>
        </authorList>
    </citation>
    <scope>NUCLEOTIDE SEQUENCE</scope>
</reference>
<feature type="non-terminal residue" evidence="1">
    <location>
        <position position="1"/>
    </location>
</feature>
<keyword evidence="2" id="KW-1185">Reference proteome</keyword>
<organism evidence="1 2">
    <name type="scientific">Allacma fusca</name>
    <dbReference type="NCBI Taxonomy" id="39272"/>
    <lineage>
        <taxon>Eukaryota</taxon>
        <taxon>Metazoa</taxon>
        <taxon>Ecdysozoa</taxon>
        <taxon>Arthropoda</taxon>
        <taxon>Hexapoda</taxon>
        <taxon>Collembola</taxon>
        <taxon>Symphypleona</taxon>
        <taxon>Sminthuridae</taxon>
        <taxon>Allacma</taxon>
    </lineage>
</organism>